<evidence type="ECO:0000313" key="2">
    <source>
        <dbReference type="Proteomes" id="UP000480185"/>
    </source>
</evidence>
<reference evidence="1 2" key="1">
    <citation type="submission" date="2019-11" db="EMBL/GenBank/DDBJ databases">
        <authorList>
            <person name="Li J."/>
        </authorList>
    </citation>
    <scope>NUCLEOTIDE SEQUENCE [LARGE SCALE GENOMIC DNA]</scope>
    <source>
        <strain evidence="1 2">J4</strain>
    </source>
</reference>
<dbReference type="OrthoDB" id="4603150at2"/>
<keyword evidence="2" id="KW-1185">Reference proteome</keyword>
<dbReference type="RefSeq" id="WP_153728634.1">
    <property type="nucleotide sequence ID" value="NZ_WJNH01000006.1"/>
</dbReference>
<dbReference type="Proteomes" id="UP000480185">
    <property type="component" value="Unassembled WGS sequence"/>
</dbReference>
<name>A0A6G1X708_9BACI</name>
<dbReference type="EMBL" id="WJNH01000006">
    <property type="protein sequence ID" value="MRG86722.1"/>
    <property type="molecule type" value="Genomic_DNA"/>
</dbReference>
<organism evidence="1 2">
    <name type="scientific">Salinibacillus xinjiangensis</name>
    <dbReference type="NCBI Taxonomy" id="1229268"/>
    <lineage>
        <taxon>Bacteria</taxon>
        <taxon>Bacillati</taxon>
        <taxon>Bacillota</taxon>
        <taxon>Bacilli</taxon>
        <taxon>Bacillales</taxon>
        <taxon>Bacillaceae</taxon>
        <taxon>Salinibacillus</taxon>
    </lineage>
</organism>
<accession>A0A6G1X708</accession>
<evidence type="ECO:0000313" key="1">
    <source>
        <dbReference type="EMBL" id="MRG86722.1"/>
    </source>
</evidence>
<protein>
    <submittedName>
        <fullName evidence="1">Uncharacterized protein</fullName>
    </submittedName>
</protein>
<proteinExistence type="predicted"/>
<comment type="caution">
    <text evidence="1">The sequence shown here is derived from an EMBL/GenBank/DDBJ whole genome shotgun (WGS) entry which is preliminary data.</text>
</comment>
<dbReference type="AlphaFoldDB" id="A0A6G1X708"/>
<sequence>MHQLGLTNGFYEDIAVIRGLKMKPSIQECLPWLDSNCLTRSANDLRIRNGKELIEADKLLFGLSTSRTKKKTKSEIDLIIKKYNKLSSNNLSQKKMESLWEQLRSPQFHFFDVNRVSPDALGFYRPFHFAPYDDWGIYLFADKLIDYYHIIKSKLGSNTIFFQPDILLGYILFEVFHHEFFHHIVESAATSLEIISGAYGNPKPLYIEYFKSNYHKTLGLGPHEHDPLEEALANSYSYNSFSFSSRVNKGYRSLLVKKYQQSMLKGWKYDPPGYRSAEYYINSDYIYGATQLMAMILNSHQLDPMSSSMVAKNVLLNGHTAYCAKPDIPTYLIGSDTSLRTFYNLIPVPNATYTNLFWHEDLSEIDKFIEIKKKEEKERRKKEKK</sequence>
<gene>
    <name evidence="1" type="ORF">GH754_10405</name>
</gene>